<feature type="compositionally biased region" description="Basic and acidic residues" evidence="1">
    <location>
        <begin position="59"/>
        <end position="77"/>
    </location>
</feature>
<feature type="region of interest" description="Disordered" evidence="1">
    <location>
        <begin position="44"/>
        <end position="151"/>
    </location>
</feature>
<sequence>MNSLAHLAAAWRDVWLFAFVATAILFFVVATVRLAIACGRTPGVAPPVPTHAVDDAVDDDRVSQARDEDRAEDDHAVVDIPCADTHVDTNCPDGPQSVTSTPKPKDSEGAAEPFDDFSPYRHDPLPPPPDLPTGNSTSCPSGVPRVSQRRR</sequence>
<keyword evidence="2" id="KW-0812">Transmembrane</keyword>
<dbReference type="AlphaFoldDB" id="A0A7S1M637"/>
<evidence type="ECO:0000313" key="3">
    <source>
        <dbReference type="EMBL" id="CAD9122696.1"/>
    </source>
</evidence>
<evidence type="ECO:0000256" key="2">
    <source>
        <dbReference type="SAM" id="Phobius"/>
    </source>
</evidence>
<keyword evidence="2" id="KW-0472">Membrane</keyword>
<proteinExistence type="predicted"/>
<protein>
    <submittedName>
        <fullName evidence="3">Uncharacterized protein</fullName>
    </submittedName>
</protein>
<reference evidence="3" key="1">
    <citation type="submission" date="2021-01" db="EMBL/GenBank/DDBJ databases">
        <authorList>
            <person name="Corre E."/>
            <person name="Pelletier E."/>
            <person name="Niang G."/>
            <person name="Scheremetjew M."/>
            <person name="Finn R."/>
            <person name="Kale V."/>
            <person name="Holt S."/>
            <person name="Cochrane G."/>
            <person name="Meng A."/>
            <person name="Brown T."/>
            <person name="Cohen L."/>
        </authorList>
    </citation>
    <scope>NUCLEOTIDE SEQUENCE</scope>
    <source>
        <strain evidence="3">CCAP 1951/1</strain>
    </source>
</reference>
<name>A0A7S1M637_NEODS</name>
<keyword evidence="2" id="KW-1133">Transmembrane helix</keyword>
<organism evidence="3">
    <name type="scientific">Neobodo designis</name>
    <name type="common">Flagellated protozoan</name>
    <name type="synonym">Bodo designis</name>
    <dbReference type="NCBI Taxonomy" id="312471"/>
    <lineage>
        <taxon>Eukaryota</taxon>
        <taxon>Discoba</taxon>
        <taxon>Euglenozoa</taxon>
        <taxon>Kinetoplastea</taxon>
        <taxon>Metakinetoplastina</taxon>
        <taxon>Neobodonida</taxon>
        <taxon>Neobodo</taxon>
    </lineage>
</organism>
<feature type="transmembrane region" description="Helical" evidence="2">
    <location>
        <begin position="14"/>
        <end position="36"/>
    </location>
</feature>
<dbReference type="EMBL" id="HBGF01027484">
    <property type="protein sequence ID" value="CAD9122696.1"/>
    <property type="molecule type" value="Transcribed_RNA"/>
</dbReference>
<accession>A0A7S1M637</accession>
<gene>
    <name evidence="3" type="ORF">NDES1114_LOCUS18219</name>
</gene>
<evidence type="ECO:0000256" key="1">
    <source>
        <dbReference type="SAM" id="MobiDB-lite"/>
    </source>
</evidence>